<proteinExistence type="predicted"/>
<dbReference type="Proteomes" id="UP000499080">
    <property type="component" value="Unassembled WGS sequence"/>
</dbReference>
<name>A0A4Y2UDR1_ARAVE</name>
<dbReference type="EMBL" id="BGPR01035017">
    <property type="protein sequence ID" value="GBO09660.1"/>
    <property type="molecule type" value="Genomic_DNA"/>
</dbReference>
<reference evidence="2 3" key="1">
    <citation type="journal article" date="2019" name="Sci. Rep.">
        <title>Orb-weaving spider Araneus ventricosus genome elucidates the spidroin gene catalogue.</title>
        <authorList>
            <person name="Kono N."/>
            <person name="Nakamura H."/>
            <person name="Ohtoshi R."/>
            <person name="Moran D.A.P."/>
            <person name="Shinohara A."/>
            <person name="Yoshida Y."/>
            <person name="Fujiwara M."/>
            <person name="Mori M."/>
            <person name="Tomita M."/>
            <person name="Arakawa K."/>
        </authorList>
    </citation>
    <scope>NUCLEOTIDE SEQUENCE [LARGE SCALE GENOMIC DNA]</scope>
</reference>
<organism evidence="2 3">
    <name type="scientific">Araneus ventricosus</name>
    <name type="common">Orbweaver spider</name>
    <name type="synonym">Epeira ventricosa</name>
    <dbReference type="NCBI Taxonomy" id="182803"/>
    <lineage>
        <taxon>Eukaryota</taxon>
        <taxon>Metazoa</taxon>
        <taxon>Ecdysozoa</taxon>
        <taxon>Arthropoda</taxon>
        <taxon>Chelicerata</taxon>
        <taxon>Arachnida</taxon>
        <taxon>Araneae</taxon>
        <taxon>Araneomorphae</taxon>
        <taxon>Entelegynae</taxon>
        <taxon>Araneoidea</taxon>
        <taxon>Araneidae</taxon>
        <taxon>Araneus</taxon>
    </lineage>
</organism>
<feature type="region of interest" description="Disordered" evidence="1">
    <location>
        <begin position="55"/>
        <end position="86"/>
    </location>
</feature>
<evidence type="ECO:0000313" key="3">
    <source>
        <dbReference type="Proteomes" id="UP000499080"/>
    </source>
</evidence>
<gene>
    <name evidence="2" type="ORF">AVEN_15046_1</name>
</gene>
<evidence type="ECO:0000256" key="1">
    <source>
        <dbReference type="SAM" id="MobiDB-lite"/>
    </source>
</evidence>
<keyword evidence="3" id="KW-1185">Reference proteome</keyword>
<accession>A0A4Y2UDR1</accession>
<protein>
    <submittedName>
        <fullName evidence="2">Uncharacterized protein</fullName>
    </submittedName>
</protein>
<evidence type="ECO:0000313" key="2">
    <source>
        <dbReference type="EMBL" id="GBO09660.1"/>
    </source>
</evidence>
<sequence>MLWFCLNSEITNWGVAHPVACLRVTLGCARARGLTCNTPHIRQIFSGTFRPRSRVLATRPPRPRSGVLATRPPWPRSRVLATRPPRPRSQVFATRLPRSRNYLERIILS</sequence>
<dbReference type="AlphaFoldDB" id="A0A4Y2UDR1"/>
<comment type="caution">
    <text evidence="2">The sequence shown here is derived from an EMBL/GenBank/DDBJ whole genome shotgun (WGS) entry which is preliminary data.</text>
</comment>